<dbReference type="Pfam" id="PF02637">
    <property type="entry name" value="GatB_Yqey"/>
    <property type="match status" value="1"/>
</dbReference>
<evidence type="ECO:0000256" key="4">
    <source>
        <dbReference type="ARBA" id="ARBA00022741"/>
    </source>
</evidence>
<dbReference type="AlphaFoldDB" id="A0A6N9TPH7"/>
<evidence type="ECO:0000313" key="12">
    <source>
        <dbReference type="EMBL" id="NDY43069.1"/>
    </source>
</evidence>
<evidence type="ECO:0000256" key="9">
    <source>
        <dbReference type="ARBA" id="ARBA00047913"/>
    </source>
</evidence>
<comment type="similarity">
    <text evidence="1 10">Belongs to the GatB/GatE family. GatB subfamily.</text>
</comment>
<keyword evidence="5 10" id="KW-0067">ATP-binding</keyword>
<comment type="subunit">
    <text evidence="2 10">Heterotrimer of A, B and C subunits.</text>
</comment>
<dbReference type="HAMAP" id="MF_00121">
    <property type="entry name" value="GatB"/>
    <property type="match status" value="1"/>
</dbReference>
<dbReference type="InterPro" id="IPR014746">
    <property type="entry name" value="Gln_synth/guanido_kin_cat_dom"/>
</dbReference>
<gene>
    <name evidence="10 12" type="primary">gatB</name>
    <name evidence="12" type="ORF">G3N55_09470</name>
</gene>
<dbReference type="RefSeq" id="WP_163299188.1">
    <property type="nucleotide sequence ID" value="NZ_JAAGRR010000116.1"/>
</dbReference>
<evidence type="ECO:0000256" key="7">
    <source>
        <dbReference type="ARBA" id="ARBA00024799"/>
    </source>
</evidence>
<dbReference type="SUPFAM" id="SSF55931">
    <property type="entry name" value="Glutamine synthetase/guanido kinase"/>
    <property type="match status" value="1"/>
</dbReference>
<dbReference type="Proteomes" id="UP000469346">
    <property type="component" value="Unassembled WGS sequence"/>
</dbReference>
<dbReference type="GO" id="GO:0016740">
    <property type="term" value="F:transferase activity"/>
    <property type="evidence" value="ECO:0007669"/>
    <property type="project" value="UniProtKB-KW"/>
</dbReference>
<dbReference type="EC" id="6.3.5.-" evidence="10"/>
<proteinExistence type="inferred from homology"/>
<dbReference type="PROSITE" id="PS01234">
    <property type="entry name" value="GATB"/>
    <property type="match status" value="1"/>
</dbReference>
<evidence type="ECO:0000256" key="3">
    <source>
        <dbReference type="ARBA" id="ARBA00022598"/>
    </source>
</evidence>
<evidence type="ECO:0000313" key="13">
    <source>
        <dbReference type="Proteomes" id="UP000469346"/>
    </source>
</evidence>
<dbReference type="NCBIfam" id="NF004015">
    <property type="entry name" value="PRK05477.1-5"/>
    <property type="match status" value="1"/>
</dbReference>
<comment type="catalytic activity">
    <reaction evidence="9 10">
        <text>L-glutamyl-tRNA(Gln) + L-glutamine + ATP + H2O = L-glutaminyl-tRNA(Gln) + L-glutamate + ADP + phosphate + H(+)</text>
        <dbReference type="Rhea" id="RHEA:17521"/>
        <dbReference type="Rhea" id="RHEA-COMP:9681"/>
        <dbReference type="Rhea" id="RHEA-COMP:9684"/>
        <dbReference type="ChEBI" id="CHEBI:15377"/>
        <dbReference type="ChEBI" id="CHEBI:15378"/>
        <dbReference type="ChEBI" id="CHEBI:29985"/>
        <dbReference type="ChEBI" id="CHEBI:30616"/>
        <dbReference type="ChEBI" id="CHEBI:43474"/>
        <dbReference type="ChEBI" id="CHEBI:58359"/>
        <dbReference type="ChEBI" id="CHEBI:78520"/>
        <dbReference type="ChEBI" id="CHEBI:78521"/>
        <dbReference type="ChEBI" id="CHEBI:456216"/>
    </reaction>
</comment>
<dbReference type="InterPro" id="IPR042114">
    <property type="entry name" value="GatB_C_1"/>
</dbReference>
<keyword evidence="13" id="KW-1185">Reference proteome</keyword>
<comment type="function">
    <text evidence="7 10">Allows the formation of correctly charged Asn-tRNA(Asn) or Gln-tRNA(Gln) through the transamidation of misacylated Asp-tRNA(Asn) or Glu-tRNA(Gln) in organisms which lack either or both of asparaginyl-tRNA or glutaminyl-tRNA synthetases. The reaction takes place in the presence of glutamine and ATP through an activated phospho-Asp-tRNA(Asn) or phospho-Glu-tRNA(Gln).</text>
</comment>
<dbReference type="GO" id="GO:0050567">
    <property type="term" value="F:glutaminyl-tRNA synthase (glutamine-hydrolyzing) activity"/>
    <property type="evidence" value="ECO:0007669"/>
    <property type="project" value="UniProtKB-UniRule"/>
</dbReference>
<dbReference type="Gene3D" id="1.10.150.380">
    <property type="entry name" value="GatB domain, N-terminal subdomain"/>
    <property type="match status" value="1"/>
</dbReference>
<dbReference type="NCBIfam" id="NF004012">
    <property type="entry name" value="PRK05477.1-2"/>
    <property type="match status" value="1"/>
</dbReference>
<dbReference type="Pfam" id="PF02934">
    <property type="entry name" value="GatB_N"/>
    <property type="match status" value="1"/>
</dbReference>
<keyword evidence="4 10" id="KW-0547">Nucleotide-binding</keyword>
<comment type="caution">
    <text evidence="12">The sequence shown here is derived from an EMBL/GenBank/DDBJ whole genome shotgun (WGS) entry which is preliminary data.</text>
</comment>
<organism evidence="12 13">
    <name type="scientific">Dissulfurirhabdus thermomarina</name>
    <dbReference type="NCBI Taxonomy" id="1765737"/>
    <lineage>
        <taxon>Bacteria</taxon>
        <taxon>Deltaproteobacteria</taxon>
        <taxon>Dissulfurirhabdaceae</taxon>
        <taxon>Dissulfurirhabdus</taxon>
    </lineage>
</organism>
<dbReference type="InterPro" id="IPR017959">
    <property type="entry name" value="Asn/Gln-tRNA_amidoTrfase_suB/E"/>
</dbReference>
<keyword evidence="3 10" id="KW-0436">Ligase</keyword>
<evidence type="ECO:0000256" key="8">
    <source>
        <dbReference type="ARBA" id="ARBA00047380"/>
    </source>
</evidence>
<evidence type="ECO:0000256" key="5">
    <source>
        <dbReference type="ARBA" id="ARBA00022840"/>
    </source>
</evidence>
<reference evidence="12 13" key="1">
    <citation type="submission" date="2020-02" db="EMBL/GenBank/DDBJ databases">
        <title>Comparative genomics of sulfur disproportionating microorganisms.</title>
        <authorList>
            <person name="Ward L.M."/>
            <person name="Bertran E."/>
            <person name="Johnston D.T."/>
        </authorList>
    </citation>
    <scope>NUCLEOTIDE SEQUENCE [LARGE SCALE GENOMIC DNA]</scope>
    <source>
        <strain evidence="12 13">DSM 100025</strain>
    </source>
</reference>
<dbReference type="InterPro" id="IPR006075">
    <property type="entry name" value="Asn/Gln-tRNA_Trfase_suB/E_cat"/>
</dbReference>
<sequence>MEFEAVIGLEVHAQLKTRSKIFCACPTTFGAPPNTHTCPVCLGMPGVLPVLNREVVTYAMKMALATNCRIRPVNRFARKHYFYPDLPKGYQISQYEAPLAEGGWIEVRAGDETRRIGITRIHMEEDAGKLVHDPSRPVSYVDLNRTGVPLIEIVSEPDIRTPEEAGAYLKRLRELVRYLEICDGNMEEGSFRCDANISLRPAGRDAFGVKTELKNMNSFRHVQRALEYEIRRQTAILLDGGEIVQETRLWDEARGVTVSMRGKEEAHDYRYFPDPDLVPVEIPPGWVEKVRRELPELPEEKRRRFEAQYGLPAYDADVLTASRETADYYEACVALFPEPKTVSNWIMVELLRLLKQDEREIADSPVTPGHLAELLSLVKDGTISGKMAKAVLEEAYTTGKTPAAIVEAKGLAQVSDEDTLRAVIEDVIARHPDEVAKYRAGKTKVMGFLVGQVMRATKGQANPKKVNQLLADALK</sequence>
<dbReference type="PANTHER" id="PTHR11659:SF4">
    <property type="entry name" value="ASPARTYL_GLUTAMYL-TRNA(GLN) AMIDOTRANSFERASE SUBUNIT B_E CATALYTIC DOMAIN-CONTAINING PROTEIN"/>
    <property type="match status" value="1"/>
</dbReference>
<accession>A0A6N9TPH7</accession>
<comment type="catalytic activity">
    <reaction evidence="8 10">
        <text>L-aspartyl-tRNA(Asn) + L-glutamine + ATP + H2O = L-asparaginyl-tRNA(Asn) + L-glutamate + ADP + phosphate + 2 H(+)</text>
        <dbReference type="Rhea" id="RHEA:14513"/>
        <dbReference type="Rhea" id="RHEA-COMP:9674"/>
        <dbReference type="Rhea" id="RHEA-COMP:9677"/>
        <dbReference type="ChEBI" id="CHEBI:15377"/>
        <dbReference type="ChEBI" id="CHEBI:15378"/>
        <dbReference type="ChEBI" id="CHEBI:29985"/>
        <dbReference type="ChEBI" id="CHEBI:30616"/>
        <dbReference type="ChEBI" id="CHEBI:43474"/>
        <dbReference type="ChEBI" id="CHEBI:58359"/>
        <dbReference type="ChEBI" id="CHEBI:78515"/>
        <dbReference type="ChEBI" id="CHEBI:78516"/>
        <dbReference type="ChEBI" id="CHEBI:456216"/>
    </reaction>
</comment>
<dbReference type="Gene3D" id="1.10.10.410">
    <property type="match status" value="1"/>
</dbReference>
<dbReference type="PANTHER" id="PTHR11659">
    <property type="entry name" value="GLUTAMYL-TRNA GLN AMIDOTRANSFERASE SUBUNIT B MITOCHONDRIAL AND PROKARYOTIC PET112-RELATED"/>
    <property type="match status" value="1"/>
</dbReference>
<dbReference type="NCBIfam" id="NF004014">
    <property type="entry name" value="PRK05477.1-4"/>
    <property type="match status" value="1"/>
</dbReference>
<dbReference type="FunFam" id="1.10.10.410:FF:000001">
    <property type="entry name" value="Aspartyl/glutamyl-tRNA(Asn/Gln) amidotransferase subunit B"/>
    <property type="match status" value="1"/>
</dbReference>
<dbReference type="GO" id="GO:0005524">
    <property type="term" value="F:ATP binding"/>
    <property type="evidence" value="ECO:0007669"/>
    <property type="project" value="UniProtKB-KW"/>
</dbReference>
<keyword evidence="12" id="KW-0808">Transferase</keyword>
<evidence type="ECO:0000256" key="6">
    <source>
        <dbReference type="ARBA" id="ARBA00022917"/>
    </source>
</evidence>
<dbReference type="InterPro" id="IPR023168">
    <property type="entry name" value="GatB_Yqey_C_2"/>
</dbReference>
<dbReference type="InterPro" id="IPR004413">
    <property type="entry name" value="GatB"/>
</dbReference>
<dbReference type="GO" id="GO:0006412">
    <property type="term" value="P:translation"/>
    <property type="evidence" value="ECO:0007669"/>
    <property type="project" value="UniProtKB-UniRule"/>
</dbReference>
<dbReference type="SUPFAM" id="SSF89095">
    <property type="entry name" value="GatB/YqeY motif"/>
    <property type="match status" value="1"/>
</dbReference>
<dbReference type="EMBL" id="JAAGRR010000116">
    <property type="protein sequence ID" value="NDY43069.1"/>
    <property type="molecule type" value="Genomic_DNA"/>
</dbReference>
<feature type="domain" description="Asn/Gln amidotransferase" evidence="11">
    <location>
        <begin position="327"/>
        <end position="474"/>
    </location>
</feature>
<evidence type="ECO:0000256" key="10">
    <source>
        <dbReference type="HAMAP-Rule" id="MF_00121"/>
    </source>
</evidence>
<dbReference type="SMART" id="SM00845">
    <property type="entry name" value="GatB_Yqey"/>
    <property type="match status" value="1"/>
</dbReference>
<protein>
    <recommendedName>
        <fullName evidence="10">Aspartyl/glutamyl-tRNA(Asn/Gln) amidotransferase subunit B</fullName>
        <shortName evidence="10">Asp/Glu-ADT subunit B</shortName>
        <ecNumber evidence="10">6.3.5.-</ecNumber>
    </recommendedName>
</protein>
<keyword evidence="6 10" id="KW-0648">Protein biosynthesis</keyword>
<evidence type="ECO:0000256" key="2">
    <source>
        <dbReference type="ARBA" id="ARBA00011123"/>
    </source>
</evidence>
<evidence type="ECO:0000259" key="11">
    <source>
        <dbReference type="SMART" id="SM00845"/>
    </source>
</evidence>
<dbReference type="NCBIfam" id="TIGR00133">
    <property type="entry name" value="gatB"/>
    <property type="match status" value="1"/>
</dbReference>
<dbReference type="InterPro" id="IPR017958">
    <property type="entry name" value="Gln-tRNA_amidoTrfase_suB_CS"/>
</dbReference>
<dbReference type="InterPro" id="IPR003789">
    <property type="entry name" value="Asn/Gln_tRNA_amidoTrase-B-like"/>
</dbReference>
<dbReference type="InterPro" id="IPR018027">
    <property type="entry name" value="Asn/Gln_amidotransferase"/>
</dbReference>
<evidence type="ECO:0000256" key="1">
    <source>
        <dbReference type="ARBA" id="ARBA00005306"/>
    </source>
</evidence>
<dbReference type="FunFam" id="1.10.150.380:FF:000001">
    <property type="entry name" value="Aspartyl/glutamyl-tRNA(Asn/Gln) amidotransferase subunit B"/>
    <property type="match status" value="1"/>
</dbReference>
<name>A0A6N9TPH7_DISTH</name>